<dbReference type="OrthoDB" id="3253399at2759"/>
<name>A0A0D7AFY9_9AGAR</name>
<proteinExistence type="predicted"/>
<reference evidence="3 4" key="1">
    <citation type="journal article" date="2015" name="Fungal Genet. Biol.">
        <title>Evolution of novel wood decay mechanisms in Agaricales revealed by the genome sequences of Fistulina hepatica and Cylindrobasidium torrendii.</title>
        <authorList>
            <person name="Floudas D."/>
            <person name="Held B.W."/>
            <person name="Riley R."/>
            <person name="Nagy L.G."/>
            <person name="Koehler G."/>
            <person name="Ransdell A.S."/>
            <person name="Younus H."/>
            <person name="Chow J."/>
            <person name="Chiniquy J."/>
            <person name="Lipzen A."/>
            <person name="Tritt A."/>
            <person name="Sun H."/>
            <person name="Haridas S."/>
            <person name="LaButti K."/>
            <person name="Ohm R.A."/>
            <person name="Kues U."/>
            <person name="Blanchette R.A."/>
            <person name="Grigoriev I.V."/>
            <person name="Minto R.E."/>
            <person name="Hibbett D.S."/>
        </authorList>
    </citation>
    <scope>NUCLEOTIDE SEQUENCE [LARGE SCALE GENOMIC DNA]</scope>
    <source>
        <strain evidence="3 4">ATCC 64428</strain>
    </source>
</reference>
<evidence type="ECO:0000256" key="1">
    <source>
        <dbReference type="SAM" id="MobiDB-lite"/>
    </source>
</evidence>
<sequence>MDTDLESPLIHPANPNHLPDHLFTAVFSRKISSPHHSSSRGKEAILSSTKQRARKQRRAVRDAKEIAIGYAFILSVIFHAVTNFSALPPSNRTFAVLSKSQKNSRIPSASATVPSKKIQNFVDRSLLLKGGKSAVRGWERRPANIGVLRRVGPAAQFVRDK</sequence>
<keyword evidence="2" id="KW-0472">Membrane</keyword>
<gene>
    <name evidence="3" type="ORF">FISHEDRAFT_40056</name>
</gene>
<evidence type="ECO:0000313" key="3">
    <source>
        <dbReference type="EMBL" id="KIY50069.1"/>
    </source>
</evidence>
<dbReference type="EMBL" id="KN881694">
    <property type="protein sequence ID" value="KIY50069.1"/>
    <property type="molecule type" value="Genomic_DNA"/>
</dbReference>
<keyword evidence="2" id="KW-0812">Transmembrane</keyword>
<feature type="region of interest" description="Disordered" evidence="1">
    <location>
        <begin position="32"/>
        <end position="53"/>
    </location>
</feature>
<evidence type="ECO:0000313" key="4">
    <source>
        <dbReference type="Proteomes" id="UP000054144"/>
    </source>
</evidence>
<dbReference type="Proteomes" id="UP000054144">
    <property type="component" value="Unassembled WGS sequence"/>
</dbReference>
<feature type="transmembrane region" description="Helical" evidence="2">
    <location>
        <begin position="67"/>
        <end position="87"/>
    </location>
</feature>
<evidence type="ECO:0000256" key="2">
    <source>
        <dbReference type="SAM" id="Phobius"/>
    </source>
</evidence>
<accession>A0A0D7AFY9</accession>
<protein>
    <recommendedName>
        <fullName evidence="5">Transmembrane protein</fullName>
    </recommendedName>
</protein>
<organism evidence="3 4">
    <name type="scientific">Fistulina hepatica ATCC 64428</name>
    <dbReference type="NCBI Taxonomy" id="1128425"/>
    <lineage>
        <taxon>Eukaryota</taxon>
        <taxon>Fungi</taxon>
        <taxon>Dikarya</taxon>
        <taxon>Basidiomycota</taxon>
        <taxon>Agaricomycotina</taxon>
        <taxon>Agaricomycetes</taxon>
        <taxon>Agaricomycetidae</taxon>
        <taxon>Agaricales</taxon>
        <taxon>Fistulinaceae</taxon>
        <taxon>Fistulina</taxon>
    </lineage>
</organism>
<keyword evidence="2" id="KW-1133">Transmembrane helix</keyword>
<keyword evidence="4" id="KW-1185">Reference proteome</keyword>
<evidence type="ECO:0008006" key="5">
    <source>
        <dbReference type="Google" id="ProtNLM"/>
    </source>
</evidence>
<dbReference type="AlphaFoldDB" id="A0A0D7AFY9"/>